<feature type="region of interest" description="Disordered" evidence="8">
    <location>
        <begin position="1"/>
        <end position="41"/>
    </location>
</feature>
<reference evidence="9 10" key="1">
    <citation type="submission" date="2015-03" db="EMBL/GenBank/DDBJ databases">
        <title>RNA-seq based gene annotation and comparative genomics of four Zymoseptoria species reveal species-specific pathogenicity related genes and transposable element activity.</title>
        <authorList>
            <person name="Grandaubert J."/>
            <person name="Bhattacharyya A."/>
            <person name="Stukenbrock E.H."/>
        </authorList>
    </citation>
    <scope>NUCLEOTIDE SEQUENCE [LARGE SCALE GENOMIC DNA]</scope>
    <source>
        <strain evidence="9 10">Zb18110</strain>
    </source>
</reference>
<proteinExistence type="inferred from homology"/>
<dbReference type="PANTHER" id="PTHR44675">
    <property type="entry name" value="PAK1 INTERACTING PROTEIN 1"/>
    <property type="match status" value="1"/>
</dbReference>
<evidence type="ECO:0000256" key="4">
    <source>
        <dbReference type="ARBA" id="ARBA00022619"/>
    </source>
</evidence>
<name>A0A0F4GLI0_9PEZI</name>
<dbReference type="InterPro" id="IPR051959">
    <property type="entry name" value="PAK1-Kinase_Regulator"/>
</dbReference>
<dbReference type="SMART" id="SM00320">
    <property type="entry name" value="WD40"/>
    <property type="match status" value="5"/>
</dbReference>
<dbReference type="GO" id="GO:0000906">
    <property type="term" value="F:6,7-dimethyl-8-ribityllumazine synthase activity"/>
    <property type="evidence" value="ECO:0007669"/>
    <property type="project" value="UniProtKB-EC"/>
</dbReference>
<dbReference type="PROSITE" id="PS50082">
    <property type="entry name" value="WD_REPEATS_2"/>
    <property type="match status" value="1"/>
</dbReference>
<evidence type="ECO:0000313" key="10">
    <source>
        <dbReference type="Proteomes" id="UP000033647"/>
    </source>
</evidence>
<comment type="catalytic activity">
    <reaction evidence="6">
        <text>(2S)-2-hydroxy-3-oxobutyl phosphate + 5-amino-6-(D-ribitylamino)uracil = 6,7-dimethyl-8-(1-D-ribityl)lumazine + phosphate + 2 H2O + H(+)</text>
        <dbReference type="Rhea" id="RHEA:26152"/>
        <dbReference type="ChEBI" id="CHEBI:15377"/>
        <dbReference type="ChEBI" id="CHEBI:15378"/>
        <dbReference type="ChEBI" id="CHEBI:15934"/>
        <dbReference type="ChEBI" id="CHEBI:43474"/>
        <dbReference type="ChEBI" id="CHEBI:58201"/>
        <dbReference type="ChEBI" id="CHEBI:58830"/>
        <dbReference type="EC" id="2.5.1.78"/>
    </reaction>
</comment>
<dbReference type="InterPro" id="IPR015943">
    <property type="entry name" value="WD40/YVTN_repeat-like_dom_sf"/>
</dbReference>
<dbReference type="InterPro" id="IPR034964">
    <property type="entry name" value="LS"/>
</dbReference>
<dbReference type="CDD" id="cd09209">
    <property type="entry name" value="Lumazine_synthase-I"/>
    <property type="match status" value="1"/>
</dbReference>
<dbReference type="InterPro" id="IPR002180">
    <property type="entry name" value="LS/RS"/>
</dbReference>
<feature type="compositionally biased region" description="Basic residues" evidence="8">
    <location>
        <begin position="1"/>
        <end position="10"/>
    </location>
</feature>
<dbReference type="Pfam" id="PF00400">
    <property type="entry name" value="WD40"/>
    <property type="match status" value="2"/>
</dbReference>
<feature type="compositionally biased region" description="Polar residues" evidence="8">
    <location>
        <begin position="21"/>
        <end position="41"/>
    </location>
</feature>
<dbReference type="PANTHER" id="PTHR44675:SF1">
    <property type="entry name" value="P21-ACTIVATED PROTEIN KINASE-INTERACTING PROTEIN 1"/>
    <property type="match status" value="1"/>
</dbReference>
<gene>
    <name evidence="9" type="ORF">TI39_contig586g00011</name>
</gene>
<dbReference type="SUPFAM" id="SSF50978">
    <property type="entry name" value="WD40 repeat-like"/>
    <property type="match status" value="1"/>
</dbReference>
<dbReference type="Gene3D" id="2.130.10.10">
    <property type="entry name" value="YVTN repeat-like/Quinoprotein amine dehydrogenase"/>
    <property type="match status" value="2"/>
</dbReference>
<dbReference type="STRING" id="1047168.A0A0F4GLI0"/>
<dbReference type="Proteomes" id="UP000033647">
    <property type="component" value="Unassembled WGS sequence"/>
</dbReference>
<feature type="repeat" description="WD" evidence="7">
    <location>
        <begin position="422"/>
        <end position="442"/>
    </location>
</feature>
<dbReference type="InterPro" id="IPR001680">
    <property type="entry name" value="WD40_rpt"/>
</dbReference>
<dbReference type="EC" id="2.5.1.78" evidence="3"/>
<accession>A0A0F4GLI0</accession>
<dbReference type="InterPro" id="IPR036322">
    <property type="entry name" value="WD40_repeat_dom_sf"/>
</dbReference>
<dbReference type="OrthoDB" id="308449at2759"/>
<comment type="similarity">
    <text evidence="2">Belongs to the DMRL synthase family.</text>
</comment>
<dbReference type="InterPro" id="IPR036467">
    <property type="entry name" value="LS/RS_sf"/>
</dbReference>
<dbReference type="FunFam" id="3.40.50.960:FF:000005">
    <property type="entry name" value="6,7-dimethyl-8-ribityllumazine synthase"/>
    <property type="match status" value="1"/>
</dbReference>
<evidence type="ECO:0000313" key="9">
    <source>
        <dbReference type="EMBL" id="KJX97040.1"/>
    </source>
</evidence>
<evidence type="ECO:0000256" key="6">
    <source>
        <dbReference type="ARBA" id="ARBA00048785"/>
    </source>
</evidence>
<keyword evidence="7" id="KW-0853">WD repeat</keyword>
<sequence length="736" mass="77912">MASTIGKRKRNDAPTKPTKKIASSSSTESAPRLQGNGTTNGHKQVEKALAPSNGTSSKQHNSSAPVHIQIVTGSYERVLHGFAARIPRSKFNVDSDPTTTQKRADEVSFSDSFLFAAHSSAIRCLALSSSAEADKCLLATGSSDERINIYSLSTVPPSTSAPNLPSLSGTAIAENPRNKSLGSLTHHDRAITALQFPTKSKLFSSAEDATIAISRTRDWTVLSSIKAPIPKPQGRPSGDTAGPGEVPAGVNDFAIHPSQKLMLSVGRGERCMRLWNLMTGKKAGVLNFDRDLLIQAGESKFSSGEGRRVLWDGEGENYVVGFERGAALFGIDSKPKAVIRPSPSSKIHQMRFLPVKDGEPSVLALSTEDGRILFYDLQDSTEAADASKLPLASCVAQLGGANAGISGRVKDFEILKLGTVGSEEGLVFVTASSDGAVRLWNVLRSQLKTGSESEDPAQVGQLIATHETGNRITCLGAFLLDGKSSGVEEPEVEEGAEEGTFDLYSFYTDIAKLFSHTTNKMTTIKGPGEARTYDGTPLRIGIIHARWNTKIISALLDGTKKSLRAAGVRDENIVIQTVPGSYELPYAVQRMWTASQSQSSLSGGGGLIASATDLLGGSTTDLTATAKEGGKAAAGGGGASKEPFDAIIAIGALIKGSTMHFEYISDSVSHGLMKVQLETGCPVIFGLLTLLTEEQGLERAGIDEAGKGHNHGEDWGSAAVELGVKRRGWTEGKFIE</sequence>
<dbReference type="AlphaFoldDB" id="A0A0F4GLI0"/>
<comment type="caution">
    <text evidence="9">The sequence shown here is derived from an EMBL/GenBank/DDBJ whole genome shotgun (WGS) entry which is preliminary data.</text>
</comment>
<evidence type="ECO:0000256" key="8">
    <source>
        <dbReference type="SAM" id="MobiDB-lite"/>
    </source>
</evidence>
<dbReference type="GO" id="GO:0009349">
    <property type="term" value="C:riboflavin synthase complex"/>
    <property type="evidence" value="ECO:0007669"/>
    <property type="project" value="InterPro"/>
</dbReference>
<evidence type="ECO:0000256" key="3">
    <source>
        <dbReference type="ARBA" id="ARBA00012664"/>
    </source>
</evidence>
<protein>
    <recommendedName>
        <fullName evidence="3">6,7-dimethyl-8-ribityllumazine synthase</fullName>
        <ecNumber evidence="3">2.5.1.78</ecNumber>
    </recommendedName>
</protein>
<keyword evidence="5" id="KW-0808">Transferase</keyword>
<dbReference type="Gene3D" id="3.40.50.960">
    <property type="entry name" value="Lumazine/riboflavin synthase"/>
    <property type="match status" value="1"/>
</dbReference>
<comment type="pathway">
    <text evidence="1">Cofactor biosynthesis; riboflavin biosynthesis; riboflavin from 2-hydroxy-3-oxobutyl phosphate and 5-amino-6-(D-ribitylamino)uracil: step 1/2.</text>
</comment>
<dbReference type="UniPathway" id="UPA00275">
    <property type="reaction ID" value="UER00404"/>
</dbReference>
<dbReference type="NCBIfam" id="TIGR00114">
    <property type="entry name" value="lumazine-synth"/>
    <property type="match status" value="1"/>
</dbReference>
<dbReference type="Pfam" id="PF00885">
    <property type="entry name" value="DMRL_synthase"/>
    <property type="match status" value="2"/>
</dbReference>
<dbReference type="HAMAP" id="MF_00178">
    <property type="entry name" value="Lumazine_synth"/>
    <property type="match status" value="1"/>
</dbReference>
<organism evidence="9 10">
    <name type="scientific">Zymoseptoria brevis</name>
    <dbReference type="NCBI Taxonomy" id="1047168"/>
    <lineage>
        <taxon>Eukaryota</taxon>
        <taxon>Fungi</taxon>
        <taxon>Dikarya</taxon>
        <taxon>Ascomycota</taxon>
        <taxon>Pezizomycotina</taxon>
        <taxon>Dothideomycetes</taxon>
        <taxon>Dothideomycetidae</taxon>
        <taxon>Mycosphaerellales</taxon>
        <taxon>Mycosphaerellaceae</taxon>
        <taxon>Zymoseptoria</taxon>
    </lineage>
</organism>
<evidence type="ECO:0000256" key="2">
    <source>
        <dbReference type="ARBA" id="ARBA00007424"/>
    </source>
</evidence>
<evidence type="ECO:0000256" key="1">
    <source>
        <dbReference type="ARBA" id="ARBA00004917"/>
    </source>
</evidence>
<dbReference type="GO" id="GO:0009231">
    <property type="term" value="P:riboflavin biosynthetic process"/>
    <property type="evidence" value="ECO:0007669"/>
    <property type="project" value="UniProtKB-UniPathway"/>
</dbReference>
<dbReference type="SUPFAM" id="SSF52121">
    <property type="entry name" value="Lumazine synthase"/>
    <property type="match status" value="1"/>
</dbReference>
<keyword evidence="4" id="KW-0686">Riboflavin biosynthesis</keyword>
<evidence type="ECO:0000256" key="5">
    <source>
        <dbReference type="ARBA" id="ARBA00022679"/>
    </source>
</evidence>
<keyword evidence="10" id="KW-1185">Reference proteome</keyword>
<evidence type="ECO:0000256" key="7">
    <source>
        <dbReference type="PROSITE-ProRule" id="PRU00221"/>
    </source>
</evidence>
<dbReference type="EMBL" id="LAFY01000578">
    <property type="protein sequence ID" value="KJX97040.1"/>
    <property type="molecule type" value="Genomic_DNA"/>
</dbReference>